<dbReference type="AlphaFoldDB" id="A0A8H3FF05"/>
<comment type="cofactor">
    <cofactor evidence="2">
        <name>Fe cation</name>
        <dbReference type="ChEBI" id="CHEBI:24875"/>
    </cofactor>
    <text evidence="2">Binds 1 Fe cation per subunit.</text>
</comment>
<feature type="binding site" evidence="2">
    <location>
        <position position="102"/>
    </location>
    <ligand>
        <name>Fe cation</name>
        <dbReference type="ChEBI" id="CHEBI:24875"/>
    </ligand>
</feature>
<dbReference type="CDD" id="cd02247">
    <property type="entry name" value="cupin_pirin_C"/>
    <property type="match status" value="1"/>
</dbReference>
<accession>A0A8H3FF05</accession>
<keyword evidence="7" id="KW-1185">Reference proteome</keyword>
<dbReference type="InterPro" id="IPR003829">
    <property type="entry name" value="Pirin_N_dom"/>
</dbReference>
<organism evidence="6 7">
    <name type="scientific">Gomphillus americanus</name>
    <dbReference type="NCBI Taxonomy" id="1940652"/>
    <lineage>
        <taxon>Eukaryota</taxon>
        <taxon>Fungi</taxon>
        <taxon>Dikarya</taxon>
        <taxon>Ascomycota</taxon>
        <taxon>Pezizomycotina</taxon>
        <taxon>Lecanoromycetes</taxon>
        <taxon>OSLEUM clade</taxon>
        <taxon>Ostropomycetidae</taxon>
        <taxon>Ostropales</taxon>
        <taxon>Graphidaceae</taxon>
        <taxon>Gomphilloideae</taxon>
        <taxon>Gomphillus</taxon>
    </lineage>
</organism>
<feature type="binding site" evidence="2">
    <location>
        <position position="100"/>
    </location>
    <ligand>
        <name>Fe cation</name>
        <dbReference type="ChEBI" id="CHEBI:24875"/>
    </ligand>
</feature>
<reference evidence="6" key="1">
    <citation type="submission" date="2021-03" db="EMBL/GenBank/DDBJ databases">
        <authorList>
            <person name="Tagirdzhanova G."/>
        </authorList>
    </citation>
    <scope>NUCLEOTIDE SEQUENCE</scope>
</reference>
<dbReference type="PANTHER" id="PTHR13903:SF8">
    <property type="entry name" value="PIRIN"/>
    <property type="match status" value="1"/>
</dbReference>
<protein>
    <recommendedName>
        <fullName evidence="8">Pirin</fullName>
    </recommendedName>
</protein>
<evidence type="ECO:0000313" key="7">
    <source>
        <dbReference type="Proteomes" id="UP000664169"/>
    </source>
</evidence>
<dbReference type="GO" id="GO:0046872">
    <property type="term" value="F:metal ion binding"/>
    <property type="evidence" value="ECO:0007669"/>
    <property type="project" value="UniProtKB-KW"/>
</dbReference>
<comment type="caution">
    <text evidence="6">The sequence shown here is derived from an EMBL/GenBank/DDBJ whole genome shotgun (WGS) entry which is preliminary data.</text>
</comment>
<dbReference type="InterPro" id="IPR014710">
    <property type="entry name" value="RmlC-like_jellyroll"/>
</dbReference>
<evidence type="ECO:0008006" key="8">
    <source>
        <dbReference type="Google" id="ProtNLM"/>
    </source>
</evidence>
<name>A0A8H3FF05_9LECA</name>
<evidence type="ECO:0000259" key="4">
    <source>
        <dbReference type="Pfam" id="PF02678"/>
    </source>
</evidence>
<dbReference type="CDD" id="cd02909">
    <property type="entry name" value="cupin_pirin_N"/>
    <property type="match status" value="1"/>
</dbReference>
<feature type="domain" description="Pirin N-terminal" evidence="4">
    <location>
        <begin position="22"/>
        <end position="118"/>
    </location>
</feature>
<evidence type="ECO:0000256" key="1">
    <source>
        <dbReference type="ARBA" id="ARBA00008416"/>
    </source>
</evidence>
<feature type="domain" description="Pirin C-terminal" evidence="5">
    <location>
        <begin position="174"/>
        <end position="282"/>
    </location>
</feature>
<proteinExistence type="inferred from homology"/>
<dbReference type="InterPro" id="IPR011051">
    <property type="entry name" value="RmlC_Cupin_sf"/>
</dbReference>
<gene>
    <name evidence="6" type="ORF">GOMPHAMPRED_002544</name>
</gene>
<keyword evidence="2" id="KW-0408">Iron</keyword>
<evidence type="ECO:0000256" key="3">
    <source>
        <dbReference type="RuleBase" id="RU003457"/>
    </source>
</evidence>
<dbReference type="Gene3D" id="2.60.120.10">
    <property type="entry name" value="Jelly Rolls"/>
    <property type="match status" value="2"/>
</dbReference>
<evidence type="ECO:0000313" key="6">
    <source>
        <dbReference type="EMBL" id="CAF9922410.1"/>
    </source>
</evidence>
<dbReference type="OrthoDB" id="198735at2759"/>
<dbReference type="Pfam" id="PF02678">
    <property type="entry name" value="Pirin"/>
    <property type="match status" value="1"/>
</dbReference>
<dbReference type="Pfam" id="PF05726">
    <property type="entry name" value="Pirin_C"/>
    <property type="match status" value="1"/>
</dbReference>
<dbReference type="SUPFAM" id="SSF51182">
    <property type="entry name" value="RmlC-like cupins"/>
    <property type="match status" value="1"/>
</dbReference>
<comment type="similarity">
    <text evidence="1 3">Belongs to the pirin family.</text>
</comment>
<dbReference type="InterPro" id="IPR012093">
    <property type="entry name" value="Pirin"/>
</dbReference>
<evidence type="ECO:0000256" key="2">
    <source>
        <dbReference type="PIRSR" id="PIRSR006232-1"/>
    </source>
</evidence>
<keyword evidence="2" id="KW-0479">Metal-binding</keyword>
<feature type="binding site" evidence="2">
    <location>
        <position position="56"/>
    </location>
    <ligand>
        <name>Fe cation</name>
        <dbReference type="ChEBI" id="CHEBI:24875"/>
    </ligand>
</feature>
<sequence length="299" mass="32899">MTVSRKINKAFLAIEQAEGAGARVRRSIGTPKLRNFSPFLMLDHAKVNPGAGFPDHPHRGQETITYLLKGAIDHEDFAGNTGTLFPGDLQFMTAGRGIMHAEMPNFDYGDNEGLQLWVDLPKALKDCEPRYRDLRSSEIPVVKVDDDKVTIKVISGQSHGVDSVKELAYTPVWMLDIEIKPGGKVNQALPIGWNAFAYVLAGGAKFGVGSNQQAVSQYHNVVFEQEGDEVNIEVPSDAKENARLILIAGLPLDQKVVQYGPFVVTSQDEVYQALMDYQTHSNGFERAKGWESKIGKSIA</sequence>
<feature type="binding site" evidence="2">
    <location>
        <position position="58"/>
    </location>
    <ligand>
        <name>Fe cation</name>
        <dbReference type="ChEBI" id="CHEBI:24875"/>
    </ligand>
</feature>
<dbReference type="EMBL" id="CAJPDQ010000018">
    <property type="protein sequence ID" value="CAF9922410.1"/>
    <property type="molecule type" value="Genomic_DNA"/>
</dbReference>
<dbReference type="Proteomes" id="UP000664169">
    <property type="component" value="Unassembled WGS sequence"/>
</dbReference>
<evidence type="ECO:0000259" key="5">
    <source>
        <dbReference type="Pfam" id="PF05726"/>
    </source>
</evidence>
<dbReference type="PIRSF" id="PIRSF006232">
    <property type="entry name" value="Pirin"/>
    <property type="match status" value="1"/>
</dbReference>
<dbReference type="InterPro" id="IPR008778">
    <property type="entry name" value="Pirin_C_dom"/>
</dbReference>
<dbReference type="PANTHER" id="PTHR13903">
    <property type="entry name" value="PIRIN-RELATED"/>
    <property type="match status" value="1"/>
</dbReference>